<keyword evidence="9" id="KW-0804">Transcription</keyword>
<evidence type="ECO:0000256" key="2">
    <source>
        <dbReference type="ARBA" id="ARBA00006991"/>
    </source>
</evidence>
<evidence type="ECO:0000259" key="13">
    <source>
        <dbReference type="PROSITE" id="PS50157"/>
    </source>
</evidence>
<evidence type="ECO:0000313" key="14">
    <source>
        <dbReference type="Proteomes" id="UP000515156"/>
    </source>
</evidence>
<gene>
    <name evidence="15" type="primary">LOC115474221</name>
</gene>
<dbReference type="PANTHER" id="PTHR24394:SF29">
    <property type="entry name" value="MYONEURIN"/>
    <property type="match status" value="1"/>
</dbReference>
<dbReference type="FunFam" id="3.30.160.60:FF:000688">
    <property type="entry name" value="zinc finger protein 197 isoform X1"/>
    <property type="match status" value="1"/>
</dbReference>
<feature type="domain" description="C2H2-type" evidence="13">
    <location>
        <begin position="199"/>
        <end position="226"/>
    </location>
</feature>
<comment type="similarity">
    <text evidence="2">Belongs to the krueppel C2H2-type zinc-finger protein family.</text>
</comment>
<proteinExistence type="inferred from homology"/>
<evidence type="ECO:0000256" key="5">
    <source>
        <dbReference type="ARBA" id="ARBA00022771"/>
    </source>
</evidence>
<feature type="domain" description="C2H2-type" evidence="13">
    <location>
        <begin position="171"/>
        <end position="198"/>
    </location>
</feature>
<evidence type="ECO:0000256" key="7">
    <source>
        <dbReference type="ARBA" id="ARBA00023015"/>
    </source>
</evidence>
<dbReference type="FunFam" id="3.30.160.60:FF:000045">
    <property type="entry name" value="ZFP69 zinc finger protein B"/>
    <property type="match status" value="1"/>
</dbReference>
<dbReference type="AlphaFoldDB" id="A0A6P7YKY6"/>
<feature type="domain" description="C2H2-type" evidence="13">
    <location>
        <begin position="227"/>
        <end position="259"/>
    </location>
</feature>
<accession>A0A6P7YKY6</accession>
<evidence type="ECO:0000256" key="4">
    <source>
        <dbReference type="ARBA" id="ARBA00022737"/>
    </source>
</evidence>
<dbReference type="SMART" id="SM00355">
    <property type="entry name" value="ZnF_C2H2"/>
    <property type="match status" value="7"/>
</dbReference>
<feature type="domain" description="C2H2-type" evidence="13">
    <location>
        <begin position="143"/>
        <end position="170"/>
    </location>
</feature>
<dbReference type="PROSITE" id="PS00028">
    <property type="entry name" value="ZINC_FINGER_C2H2_1"/>
    <property type="match status" value="6"/>
</dbReference>
<dbReference type="GO" id="GO:0005634">
    <property type="term" value="C:nucleus"/>
    <property type="evidence" value="ECO:0007669"/>
    <property type="project" value="UniProtKB-SubCell"/>
</dbReference>
<keyword evidence="4" id="KW-0677">Repeat</keyword>
<evidence type="ECO:0000256" key="12">
    <source>
        <dbReference type="SAM" id="MobiDB-lite"/>
    </source>
</evidence>
<dbReference type="InParanoid" id="A0A6P7YKY6"/>
<organism evidence="14 15">
    <name type="scientific">Microcaecilia unicolor</name>
    <dbReference type="NCBI Taxonomy" id="1415580"/>
    <lineage>
        <taxon>Eukaryota</taxon>
        <taxon>Metazoa</taxon>
        <taxon>Chordata</taxon>
        <taxon>Craniata</taxon>
        <taxon>Vertebrata</taxon>
        <taxon>Euteleostomi</taxon>
        <taxon>Amphibia</taxon>
        <taxon>Gymnophiona</taxon>
        <taxon>Siphonopidae</taxon>
        <taxon>Microcaecilia</taxon>
    </lineage>
</organism>
<dbReference type="KEGG" id="muo:115474221"/>
<dbReference type="SUPFAM" id="SSF57667">
    <property type="entry name" value="beta-beta-alpha zinc fingers"/>
    <property type="match status" value="3"/>
</dbReference>
<protein>
    <submittedName>
        <fullName evidence="15">Gastrula zinc finger protein XlCGF64.1-like</fullName>
    </submittedName>
</protein>
<dbReference type="GO" id="GO:0000981">
    <property type="term" value="F:DNA-binding transcription factor activity, RNA polymerase II-specific"/>
    <property type="evidence" value="ECO:0007669"/>
    <property type="project" value="TreeGrafter"/>
</dbReference>
<dbReference type="RefSeq" id="XP_030065456.1">
    <property type="nucleotide sequence ID" value="XM_030209596.1"/>
</dbReference>
<dbReference type="Gene3D" id="3.30.160.60">
    <property type="entry name" value="Classic Zinc Finger"/>
    <property type="match status" value="6"/>
</dbReference>
<evidence type="ECO:0000256" key="6">
    <source>
        <dbReference type="ARBA" id="ARBA00022833"/>
    </source>
</evidence>
<dbReference type="FunFam" id="3.30.160.60:FF:000512">
    <property type="entry name" value="zinc finger protein 197 isoform X1"/>
    <property type="match status" value="1"/>
</dbReference>
<dbReference type="PROSITE" id="PS50157">
    <property type="entry name" value="ZINC_FINGER_C2H2_2"/>
    <property type="match status" value="6"/>
</dbReference>
<evidence type="ECO:0000256" key="11">
    <source>
        <dbReference type="PROSITE-ProRule" id="PRU00042"/>
    </source>
</evidence>
<dbReference type="GeneID" id="115474221"/>
<keyword evidence="7" id="KW-0805">Transcription regulation</keyword>
<reference evidence="15" key="1">
    <citation type="submission" date="2025-08" db="UniProtKB">
        <authorList>
            <consortium name="RefSeq"/>
        </authorList>
    </citation>
    <scope>IDENTIFICATION</scope>
</reference>
<feature type="region of interest" description="Disordered" evidence="12">
    <location>
        <begin position="311"/>
        <end position="333"/>
    </location>
</feature>
<feature type="domain" description="C2H2-type" evidence="13">
    <location>
        <begin position="108"/>
        <end position="135"/>
    </location>
</feature>
<sequence>MDGWKQEPSTKNNIEYLLIDSKGIPYTIQEKTNSTSLLARGQPANSGEKIRLPEKESVKDGGQSRDIEKQYAACPKEKYFKCPDCEKVFKWPSHLKHHLRSHTNERPFECPVCQKGFKDAHKLARHQQIHPEFKKDMVYWKLYKCCICGKHFKYPSDLEKHNLIHTGEKPFKCTVCGTSFRRFDHLKRHNFVHTGDRPFKCSVCEKGFVESTELIKHQRIHTGEKPYQCDLCERSFYHSRSLKEHRVAKHGQSHTPVKREGEEEEIHTKNFSYCEEGRFQCPACGASFDNSDELEIHNCTSAKNPRDVKMVDSMSDEEAERGAESPKQREDYKHYWQIY</sequence>
<evidence type="ECO:0000313" key="15">
    <source>
        <dbReference type="RefSeq" id="XP_030065456.1"/>
    </source>
</evidence>
<dbReference type="GO" id="GO:0003677">
    <property type="term" value="F:DNA binding"/>
    <property type="evidence" value="ECO:0007669"/>
    <property type="project" value="UniProtKB-KW"/>
</dbReference>
<dbReference type="InterPro" id="IPR013087">
    <property type="entry name" value="Znf_C2H2_type"/>
</dbReference>
<dbReference type="Proteomes" id="UP000515156">
    <property type="component" value="Chromosome 7"/>
</dbReference>
<dbReference type="Pfam" id="PF00096">
    <property type="entry name" value="zf-C2H2"/>
    <property type="match status" value="6"/>
</dbReference>
<dbReference type="FunFam" id="3.30.160.60:FF:000710">
    <property type="entry name" value="Zinc finger protein 768"/>
    <property type="match status" value="1"/>
</dbReference>
<evidence type="ECO:0000256" key="1">
    <source>
        <dbReference type="ARBA" id="ARBA00004123"/>
    </source>
</evidence>
<dbReference type="FunFam" id="3.30.160.60:FF:000145">
    <property type="entry name" value="Zinc finger protein 574"/>
    <property type="match status" value="1"/>
</dbReference>
<feature type="domain" description="C2H2-type" evidence="13">
    <location>
        <begin position="80"/>
        <end position="107"/>
    </location>
</feature>
<comment type="subcellular location">
    <subcellularLocation>
        <location evidence="1">Nucleus</location>
    </subcellularLocation>
</comment>
<name>A0A6P7YKY6_9AMPH</name>
<keyword evidence="5 11" id="KW-0863">Zinc-finger</keyword>
<keyword evidence="8" id="KW-0238">DNA-binding</keyword>
<keyword evidence="14" id="KW-1185">Reference proteome</keyword>
<evidence type="ECO:0000256" key="3">
    <source>
        <dbReference type="ARBA" id="ARBA00022723"/>
    </source>
</evidence>
<feature type="compositionally biased region" description="Basic and acidic residues" evidence="12">
    <location>
        <begin position="320"/>
        <end position="333"/>
    </location>
</feature>
<dbReference type="PANTHER" id="PTHR24394">
    <property type="entry name" value="ZINC FINGER PROTEIN"/>
    <property type="match status" value="1"/>
</dbReference>
<keyword evidence="10" id="KW-0539">Nucleus</keyword>
<evidence type="ECO:0000256" key="9">
    <source>
        <dbReference type="ARBA" id="ARBA00023163"/>
    </source>
</evidence>
<dbReference type="FunFam" id="3.30.160.60:FF:001480">
    <property type="entry name" value="Si:cabz01071911.3"/>
    <property type="match status" value="1"/>
</dbReference>
<dbReference type="OrthoDB" id="654211at2759"/>
<evidence type="ECO:0000256" key="8">
    <source>
        <dbReference type="ARBA" id="ARBA00023125"/>
    </source>
</evidence>
<dbReference type="GO" id="GO:0008270">
    <property type="term" value="F:zinc ion binding"/>
    <property type="evidence" value="ECO:0007669"/>
    <property type="project" value="UniProtKB-KW"/>
</dbReference>
<keyword evidence="3" id="KW-0479">Metal-binding</keyword>
<evidence type="ECO:0000256" key="10">
    <source>
        <dbReference type="ARBA" id="ARBA00023242"/>
    </source>
</evidence>
<dbReference type="InterPro" id="IPR036236">
    <property type="entry name" value="Znf_C2H2_sf"/>
</dbReference>
<keyword evidence="6" id="KW-0862">Zinc</keyword>